<dbReference type="Proteomes" id="UP000215767">
    <property type="component" value="Unassembled WGS sequence"/>
</dbReference>
<evidence type="ECO:0000256" key="5">
    <source>
        <dbReference type="ARBA" id="ARBA00022723"/>
    </source>
</evidence>
<dbReference type="GO" id="GO:0019678">
    <property type="term" value="P:propionate metabolic process, methylmalonyl pathway"/>
    <property type="evidence" value="ECO:0007669"/>
    <property type="project" value="TreeGrafter"/>
</dbReference>
<evidence type="ECO:0000313" key="12">
    <source>
        <dbReference type="Proteomes" id="UP000215767"/>
    </source>
</evidence>
<feature type="region of interest" description="Disordered" evidence="9">
    <location>
        <begin position="1"/>
        <end position="20"/>
    </location>
</feature>
<evidence type="ECO:0000256" key="9">
    <source>
        <dbReference type="SAM" id="MobiDB-lite"/>
    </source>
</evidence>
<evidence type="ECO:0000256" key="8">
    <source>
        <dbReference type="ARBA" id="ARBA00072363"/>
    </source>
</evidence>
<accession>A0A261ULD2</accession>
<evidence type="ECO:0000256" key="4">
    <source>
        <dbReference type="ARBA" id="ARBA00022628"/>
    </source>
</evidence>
<protein>
    <recommendedName>
        <fullName evidence="8">Methylmalonyl-CoA mutase</fullName>
        <ecNumber evidence="3">5.4.99.2</ecNumber>
    </recommendedName>
</protein>
<dbReference type="InterPro" id="IPR006099">
    <property type="entry name" value="MeMalonylCoA_mutase_a/b_cat"/>
</dbReference>
<dbReference type="InterPro" id="IPR036724">
    <property type="entry name" value="Cobalamin-bd_sf"/>
</dbReference>
<evidence type="ECO:0000256" key="7">
    <source>
        <dbReference type="ARBA" id="ARBA00023285"/>
    </source>
</evidence>
<dbReference type="PANTHER" id="PTHR48101">
    <property type="entry name" value="METHYLMALONYL-COA MUTASE, MITOCHONDRIAL-RELATED"/>
    <property type="match status" value="1"/>
</dbReference>
<dbReference type="PANTHER" id="PTHR48101:SF4">
    <property type="entry name" value="METHYLMALONYL-COA MUTASE, MITOCHONDRIAL"/>
    <property type="match status" value="1"/>
</dbReference>
<evidence type="ECO:0000259" key="10">
    <source>
        <dbReference type="PROSITE" id="PS51332"/>
    </source>
</evidence>
<dbReference type="SUPFAM" id="SSF51703">
    <property type="entry name" value="Cobalamin (vitamin B12)-dependent enzymes"/>
    <property type="match status" value="1"/>
</dbReference>
<keyword evidence="5" id="KW-0479">Metal-binding</keyword>
<dbReference type="GO" id="GO:0031419">
    <property type="term" value="F:cobalamin binding"/>
    <property type="evidence" value="ECO:0007669"/>
    <property type="project" value="UniProtKB-KW"/>
</dbReference>
<feature type="domain" description="B12-binding" evidence="10">
    <location>
        <begin position="571"/>
        <end position="699"/>
    </location>
</feature>
<keyword evidence="6" id="KW-0413">Isomerase</keyword>
<dbReference type="InterPro" id="IPR006158">
    <property type="entry name" value="Cobalamin-bd"/>
</dbReference>
<dbReference type="EMBL" id="NEVS01000004">
    <property type="protein sequence ID" value="OZI62441.1"/>
    <property type="molecule type" value="Genomic_DNA"/>
</dbReference>
<dbReference type="NCBIfam" id="TIGR00641">
    <property type="entry name" value="acid_CoA_mut_N"/>
    <property type="match status" value="1"/>
</dbReference>
<dbReference type="EC" id="5.4.99.2" evidence="3"/>
<comment type="similarity">
    <text evidence="2">Belongs to the methylmalonyl-CoA mutase family.</text>
</comment>
<keyword evidence="12" id="KW-1185">Reference proteome</keyword>
<dbReference type="SUPFAM" id="SSF52242">
    <property type="entry name" value="Cobalamin (vitamin B12)-binding domain"/>
    <property type="match status" value="1"/>
</dbReference>
<name>A0A261ULD2_9BORD</name>
<dbReference type="GO" id="GO:0046872">
    <property type="term" value="F:metal ion binding"/>
    <property type="evidence" value="ECO:0007669"/>
    <property type="project" value="UniProtKB-KW"/>
</dbReference>
<dbReference type="AlphaFoldDB" id="A0A261ULD2"/>
<comment type="caution">
    <text evidence="11">The sequence shown here is derived from an EMBL/GenBank/DDBJ whole genome shotgun (WGS) entry which is preliminary data.</text>
</comment>
<gene>
    <name evidence="11" type="ORF">CAL28_25015</name>
</gene>
<proteinExistence type="inferred from homology"/>
<dbReference type="PROSITE" id="PS51332">
    <property type="entry name" value="B12_BINDING"/>
    <property type="match status" value="1"/>
</dbReference>
<keyword evidence="7" id="KW-0170">Cobalt</keyword>
<evidence type="ECO:0000256" key="1">
    <source>
        <dbReference type="ARBA" id="ARBA00001922"/>
    </source>
</evidence>
<dbReference type="Pfam" id="PF01642">
    <property type="entry name" value="MM_CoA_mutase"/>
    <property type="match status" value="1"/>
</dbReference>
<dbReference type="GO" id="GO:0004494">
    <property type="term" value="F:methylmalonyl-CoA mutase activity"/>
    <property type="evidence" value="ECO:0007669"/>
    <property type="project" value="UniProtKB-EC"/>
</dbReference>
<dbReference type="OrthoDB" id="9762378at2"/>
<dbReference type="InterPro" id="IPR006098">
    <property type="entry name" value="MMCoA_mutase_a_cat"/>
</dbReference>
<dbReference type="NCBIfam" id="NF006944">
    <property type="entry name" value="PRK09426.1"/>
    <property type="match status" value="1"/>
</dbReference>
<dbReference type="Gene3D" id="3.40.50.280">
    <property type="entry name" value="Cobalamin-binding domain"/>
    <property type="match status" value="1"/>
</dbReference>
<dbReference type="InterPro" id="IPR006159">
    <property type="entry name" value="Acid_CoA_mut_C"/>
</dbReference>
<dbReference type="InterPro" id="IPR016176">
    <property type="entry name" value="Cbl-dep_enz_cat"/>
</dbReference>
<evidence type="ECO:0000313" key="11">
    <source>
        <dbReference type="EMBL" id="OZI62441.1"/>
    </source>
</evidence>
<sequence length="733" mass="78655">MPNPYPGTTAMPPRKDLYTPRDLRDIDHLDTRPGAYPFVRGPYETMYTERPWTIRQYAGFAGARESNAFFHALLSGGAQALSVAFDLPTHRGYDSDHPMAAADVGVAGVAIDSVEDMERLFDGIALDRVSVSMTMSGAVLPVLGSFILAARERGIPQERLAGTIQNDILKEFMVRNTYIHAPGPSMRIAGDVVEYVARHMPRFNAMSISGYHFQEAGADGPLELALTLANARAYLRMLAERGMKVDDFCRNLSFFFGVGMDFFGEIAKLRAARILWSDIVRAHGGSTPRSQAMRMHCQTSGWSLTAADPLNNAARTTLEAMAAVFGGTQSLHTNACDEAWALPSDAAARLARNTQLILQHEAGLCGVVDPWAGSYMMERLTADTVQTVRVLMEEIDAAGGVLAALESGWLTRRIHIAASRTQAAIDSGERRIVGVNAFQDDAAQALSGLRGDAQPVEMRRIDGRQIRAEQAARLAALRARRDGGKVEAALDRLAGLAERGNGNLLEATISALEVRATVGECTAALERVWPRYRARPEFSAGAYSGARPPDDPAWSAACKTVDAMRRRDGRGPSVLIVKLGQDGHDRGAKAVAAALADAGFRVHLGGLFDTPESAADEAARLGVEAVGVSSLAGAHLELVPRLARCLRERAMDHVPLVLGGVVPDADRAALVEAGVAAIFTPGTPMDAVVRGLARVIEAARARGEHAGTRHGVDTAIPLADAAGPAWEQQWRGR</sequence>
<evidence type="ECO:0000256" key="3">
    <source>
        <dbReference type="ARBA" id="ARBA00012398"/>
    </source>
</evidence>
<reference evidence="12" key="1">
    <citation type="submission" date="2017-05" db="EMBL/GenBank/DDBJ databases">
        <title>Complete and WGS of Bordetella genogroups.</title>
        <authorList>
            <person name="Spilker T."/>
            <person name="Lipuma J."/>
        </authorList>
    </citation>
    <scope>NUCLEOTIDE SEQUENCE [LARGE SCALE GENOMIC DNA]</scope>
    <source>
        <strain evidence="12">AU8856</strain>
    </source>
</reference>
<evidence type="ECO:0000256" key="6">
    <source>
        <dbReference type="ARBA" id="ARBA00023235"/>
    </source>
</evidence>
<dbReference type="NCBIfam" id="TIGR00640">
    <property type="entry name" value="acid_CoA_mut_C"/>
    <property type="match status" value="1"/>
</dbReference>
<dbReference type="Gene3D" id="3.20.20.240">
    <property type="entry name" value="Methylmalonyl-CoA mutase"/>
    <property type="match status" value="1"/>
</dbReference>
<dbReference type="FunFam" id="3.20.20.240:FF:000001">
    <property type="entry name" value="Probable methylmalonyl-coa mutase"/>
    <property type="match status" value="1"/>
</dbReference>
<keyword evidence="4" id="KW-0846">Cobalamin</keyword>
<dbReference type="GO" id="GO:0005737">
    <property type="term" value="C:cytoplasm"/>
    <property type="evidence" value="ECO:0007669"/>
    <property type="project" value="TreeGrafter"/>
</dbReference>
<organism evidence="11 12">
    <name type="scientific">Bordetella genomosp. 11</name>
    <dbReference type="NCBI Taxonomy" id="1416808"/>
    <lineage>
        <taxon>Bacteria</taxon>
        <taxon>Pseudomonadati</taxon>
        <taxon>Pseudomonadota</taxon>
        <taxon>Betaproteobacteria</taxon>
        <taxon>Burkholderiales</taxon>
        <taxon>Alcaligenaceae</taxon>
        <taxon>Bordetella</taxon>
    </lineage>
</organism>
<dbReference type="RefSeq" id="WP_094843818.1">
    <property type="nucleotide sequence ID" value="NZ_NEVS01000004.1"/>
</dbReference>
<evidence type="ECO:0000256" key="2">
    <source>
        <dbReference type="ARBA" id="ARBA00008465"/>
    </source>
</evidence>
<dbReference type="Pfam" id="PF02310">
    <property type="entry name" value="B12-binding"/>
    <property type="match status" value="1"/>
</dbReference>
<comment type="cofactor">
    <cofactor evidence="1">
        <name>adenosylcob(III)alamin</name>
        <dbReference type="ChEBI" id="CHEBI:18408"/>
    </cofactor>
</comment>